<dbReference type="GO" id="GO:0005741">
    <property type="term" value="C:mitochondrial outer membrane"/>
    <property type="evidence" value="ECO:0007669"/>
    <property type="project" value="UniProtKB-SubCell"/>
</dbReference>
<comment type="similarity">
    <text evidence="2">Belongs to the Tom22 family.</text>
</comment>
<comment type="subcellular location">
    <subcellularLocation>
        <location evidence="1">Mitochondrion outer membrane</location>
        <topology evidence="1">Single-pass membrane protein</topology>
    </subcellularLocation>
</comment>
<keyword evidence="8" id="KW-1133">Transmembrane helix</keyword>
<reference evidence="13" key="1">
    <citation type="submission" date="2021-02" db="EMBL/GenBank/DDBJ databases">
        <authorList>
            <person name="Nowell W R."/>
        </authorList>
    </citation>
    <scope>NUCLEOTIDE SEQUENCE</scope>
</reference>
<dbReference type="Pfam" id="PF04281">
    <property type="entry name" value="Tom22"/>
    <property type="match status" value="1"/>
</dbReference>
<evidence type="ECO:0000256" key="4">
    <source>
        <dbReference type="ARBA" id="ARBA00022448"/>
    </source>
</evidence>
<accession>A0A815B2J6</accession>
<dbReference type="EMBL" id="CAJNOR010002246">
    <property type="protein sequence ID" value="CAF1267871.1"/>
    <property type="molecule type" value="Genomic_DNA"/>
</dbReference>
<evidence type="ECO:0000256" key="2">
    <source>
        <dbReference type="ARBA" id="ARBA00009874"/>
    </source>
</evidence>
<keyword evidence="12" id="KW-0675">Receptor</keyword>
<evidence type="ECO:0000256" key="5">
    <source>
        <dbReference type="ARBA" id="ARBA00022692"/>
    </source>
</evidence>
<protein>
    <recommendedName>
        <fullName evidence="3">Mitochondrial import receptor subunit TOM22 homolog</fullName>
    </recommendedName>
</protein>
<evidence type="ECO:0000256" key="11">
    <source>
        <dbReference type="ARBA" id="ARBA00023136"/>
    </source>
</evidence>
<keyword evidence="5" id="KW-0812">Transmembrane</keyword>
<evidence type="ECO:0000256" key="3">
    <source>
        <dbReference type="ARBA" id="ARBA00016229"/>
    </source>
</evidence>
<dbReference type="GO" id="GO:0006886">
    <property type="term" value="P:intracellular protein transport"/>
    <property type="evidence" value="ECO:0007669"/>
    <property type="project" value="InterPro"/>
</dbReference>
<evidence type="ECO:0000256" key="10">
    <source>
        <dbReference type="ARBA" id="ARBA00023128"/>
    </source>
</evidence>
<keyword evidence="4" id="KW-0813">Transport</keyword>
<dbReference type="AlphaFoldDB" id="A0A815B2J6"/>
<organism evidence="13 14">
    <name type="scientific">Adineta ricciae</name>
    <name type="common">Rotifer</name>
    <dbReference type="NCBI Taxonomy" id="249248"/>
    <lineage>
        <taxon>Eukaryota</taxon>
        <taxon>Metazoa</taxon>
        <taxon>Spiralia</taxon>
        <taxon>Gnathifera</taxon>
        <taxon>Rotifera</taxon>
        <taxon>Eurotatoria</taxon>
        <taxon>Bdelloidea</taxon>
        <taxon>Adinetida</taxon>
        <taxon>Adinetidae</taxon>
        <taxon>Adineta</taxon>
    </lineage>
</organism>
<evidence type="ECO:0000256" key="7">
    <source>
        <dbReference type="ARBA" id="ARBA00022927"/>
    </source>
</evidence>
<keyword evidence="9" id="KW-0811">Translocation</keyword>
<gene>
    <name evidence="13" type="ORF">XAT740_LOCUS27132</name>
</gene>
<evidence type="ECO:0000256" key="8">
    <source>
        <dbReference type="ARBA" id="ARBA00022989"/>
    </source>
</evidence>
<evidence type="ECO:0000256" key="12">
    <source>
        <dbReference type="ARBA" id="ARBA00023170"/>
    </source>
</evidence>
<comment type="caution">
    <text evidence="13">The sequence shown here is derived from an EMBL/GenBank/DDBJ whole genome shotgun (WGS) entry which is preliminary data.</text>
</comment>
<keyword evidence="10" id="KW-0496">Mitochondrion</keyword>
<sequence>MAEEDLSALVTSIDENDIEIISSNGADFTDQLHFMHDHFAPTSRQMEASLAPTVSMINTTTGSSYHEDLEEFEDETFMERIYGLTEMFPDWLHRFAHKSYQYSKYVGAFMKKSVWFCSSSFLVLILPILVQMEFSQVADMQAAQTREVNILLGPSAQIGSQSVLGLK</sequence>
<keyword evidence="7" id="KW-0653">Protein transport</keyword>
<evidence type="ECO:0000256" key="1">
    <source>
        <dbReference type="ARBA" id="ARBA00004572"/>
    </source>
</evidence>
<keyword evidence="14" id="KW-1185">Reference proteome</keyword>
<keyword evidence="11" id="KW-0472">Membrane</keyword>
<evidence type="ECO:0000313" key="14">
    <source>
        <dbReference type="Proteomes" id="UP000663828"/>
    </source>
</evidence>
<dbReference type="CDD" id="cd22884">
    <property type="entry name" value="TOM22"/>
    <property type="match status" value="1"/>
</dbReference>
<proteinExistence type="inferred from homology"/>
<evidence type="ECO:0000313" key="13">
    <source>
        <dbReference type="EMBL" id="CAF1267871.1"/>
    </source>
</evidence>
<name>A0A815B2J6_ADIRI</name>
<dbReference type="Proteomes" id="UP000663828">
    <property type="component" value="Unassembled WGS sequence"/>
</dbReference>
<evidence type="ECO:0000256" key="6">
    <source>
        <dbReference type="ARBA" id="ARBA00022787"/>
    </source>
</evidence>
<evidence type="ECO:0000256" key="9">
    <source>
        <dbReference type="ARBA" id="ARBA00023010"/>
    </source>
</evidence>
<keyword evidence="6" id="KW-1000">Mitochondrion outer membrane</keyword>
<dbReference type="InterPro" id="IPR005683">
    <property type="entry name" value="Tom22"/>
</dbReference>
<dbReference type="PANTHER" id="PTHR12504">
    <property type="entry name" value="MITOCHONDRIAL IMPORT RECEPTOR SUBUNIT TOM22"/>
    <property type="match status" value="1"/>
</dbReference>
<dbReference type="PANTHER" id="PTHR12504:SF0">
    <property type="entry name" value="MITOCHONDRIAL IMPORT RECEPTOR SUBUNIT TOM22 HOMOLOG"/>
    <property type="match status" value="1"/>
</dbReference>